<gene>
    <name evidence="2" type="ORF">BN1051_00442</name>
</gene>
<evidence type="ECO:0000313" key="2">
    <source>
        <dbReference type="EMBL" id="CEA07129.1"/>
    </source>
</evidence>
<sequence length="66" mass="6478">MGDDSTDNPIGNAAENLIRGGADDGPTPTGDQGHADQRTDVHASISEGSNAEEDGAGAAGSPDRSA</sequence>
<dbReference type="AlphaFoldDB" id="A0A078MLJ9"/>
<evidence type="ECO:0000256" key="1">
    <source>
        <dbReference type="SAM" id="MobiDB-lite"/>
    </source>
</evidence>
<dbReference type="PATRIC" id="fig|1461584.3.peg.432"/>
<protein>
    <submittedName>
        <fullName evidence="2">Uncharacterized protein</fullName>
    </submittedName>
</protein>
<proteinExistence type="predicted"/>
<accession>A0A078MLJ9</accession>
<organism evidence="2">
    <name type="scientific">Arthrobacter saudimassiliensis</name>
    <dbReference type="NCBI Taxonomy" id="1461584"/>
    <lineage>
        <taxon>Bacteria</taxon>
        <taxon>Bacillati</taxon>
        <taxon>Actinomycetota</taxon>
        <taxon>Actinomycetes</taxon>
        <taxon>Micrococcales</taxon>
        <taxon>Micrococcaceae</taxon>
        <taxon>Arthrobacter</taxon>
    </lineage>
</organism>
<dbReference type="EMBL" id="LN483070">
    <property type="protein sequence ID" value="CEA07129.1"/>
    <property type="molecule type" value="Genomic_DNA"/>
</dbReference>
<feature type="region of interest" description="Disordered" evidence="1">
    <location>
        <begin position="1"/>
        <end position="66"/>
    </location>
</feature>
<name>A0A078MLJ9_9MICC</name>
<reference evidence="2" key="1">
    <citation type="submission" date="2014-07" db="EMBL/GenBank/DDBJ databases">
        <authorList>
            <person name="Urmite Genomes Urmite Genomes"/>
        </authorList>
    </citation>
    <scope>NUCLEOTIDE SEQUENCE</scope>
    <source>
        <strain evidence="2">11W110_air</strain>
    </source>
</reference>